<dbReference type="SUPFAM" id="SSF51735">
    <property type="entry name" value="NAD(P)-binding Rossmann-fold domains"/>
    <property type="match status" value="1"/>
</dbReference>
<dbReference type="Gene3D" id="3.40.50.720">
    <property type="entry name" value="NAD(P)-binding Rossmann-like Domain"/>
    <property type="match status" value="1"/>
</dbReference>
<dbReference type="Pfam" id="PF02774">
    <property type="entry name" value="Semialdhyde_dhC"/>
    <property type="match status" value="1"/>
</dbReference>
<dbReference type="KEGG" id="cpat:CLPA_c39050"/>
<dbReference type="EMBL" id="JPGY02000001">
    <property type="protein sequence ID" value="KRU14044.1"/>
    <property type="molecule type" value="Genomic_DNA"/>
</dbReference>
<dbReference type="PANTHER" id="PTHR46718:SF1">
    <property type="entry name" value="ASPARTATE-SEMIALDEHYDE DEHYDROGENASE"/>
    <property type="match status" value="1"/>
</dbReference>
<evidence type="ECO:0000313" key="6">
    <source>
        <dbReference type="EMBL" id="AJA53931.1"/>
    </source>
</evidence>
<dbReference type="AlphaFoldDB" id="A0A0H3JAX0"/>
<dbReference type="EC" id="1.2.1.11" evidence="6"/>
<feature type="domain" description="Semialdehyde dehydrogenase NAD-binding" evidence="5">
    <location>
        <begin position="6"/>
        <end position="138"/>
    </location>
</feature>
<evidence type="ECO:0000313" key="7">
    <source>
        <dbReference type="EMBL" id="KRU14044.1"/>
    </source>
</evidence>
<dbReference type="GO" id="GO:0050661">
    <property type="term" value="F:NADP binding"/>
    <property type="evidence" value="ECO:0007669"/>
    <property type="project" value="InterPro"/>
</dbReference>
<reference evidence="6 9" key="1">
    <citation type="journal article" date="2015" name="Genome Announc.">
        <title>Complete Genome Sequence of the Nitrogen-Fixing and Solvent-Producing Clostridium pasteurianum DSM 525.</title>
        <authorList>
            <person name="Poehlein A."/>
            <person name="Grosse-Honebrink A."/>
            <person name="Zhang Y."/>
            <person name="Minton N.P."/>
            <person name="Daniel R."/>
        </authorList>
    </citation>
    <scope>NUCLEOTIDE SEQUENCE [LARGE SCALE GENOMIC DNA]</scope>
    <source>
        <strain evidence="6">DSM 525</strain>
        <strain evidence="9">DSM 525 / ATCC 6013</strain>
    </source>
</reference>
<dbReference type="Pfam" id="PF01118">
    <property type="entry name" value="Semialdhyde_dh"/>
    <property type="match status" value="1"/>
</dbReference>
<comment type="similarity">
    <text evidence="1">Belongs to the aspartate-semialdehyde dehydrogenase family.</text>
</comment>
<dbReference type="GO" id="GO:0051287">
    <property type="term" value="F:NAD binding"/>
    <property type="evidence" value="ECO:0007669"/>
    <property type="project" value="InterPro"/>
</dbReference>
<evidence type="ECO:0000256" key="2">
    <source>
        <dbReference type="ARBA" id="ARBA00022857"/>
    </source>
</evidence>
<dbReference type="Proteomes" id="UP000030905">
    <property type="component" value="Chromosome"/>
</dbReference>
<dbReference type="NCBIfam" id="NF006416">
    <property type="entry name" value="PRK08664.1"/>
    <property type="match status" value="1"/>
</dbReference>
<dbReference type="InterPro" id="IPR005676">
    <property type="entry name" value="Asp_semi-ald_DH_pep-lack"/>
</dbReference>
<sequence length="359" mass="40565">MNKKLKVGLLGGTGLVGQRFVTLLNNHPYFEVAAVAASKRSAGKKYYDTVKDRWKLSIPMPDYIKDIVVKDIYEIDEIAKEVDFVFCAVDMPKDEIRKIEETYAKHEIPVVSNNSAHRFTEDVPVVIPEVNPDHLKIIDKQKERLGTKKGFITAKPNCSIQSYVPALSALLEYKPTKILVCTYQAISGSGKTFKEFPEILDNVIPYIPGEEDKSEKEPLKVWGHIEDNKIVCANNPTITSQCLRVPVADGHMAAVFVSFEKKPSKEVMLEHFKNFKGKPQTLELPTAPENFLTYFEDDFRPQPKLDRELEKGMGVTIGRLREDTVFDYKFVCLSHNALRGAAGGALLTAELLYREGYLY</sequence>
<dbReference type="RefSeq" id="WP_003445218.1">
    <property type="nucleotide sequence ID" value="NZ_ANZB01000006.1"/>
</dbReference>
<name>A0A0H3JAX0_CLOPA</name>
<organism evidence="6 9">
    <name type="scientific">Clostridium pasteurianum DSM 525 = ATCC 6013</name>
    <dbReference type="NCBI Taxonomy" id="1262449"/>
    <lineage>
        <taxon>Bacteria</taxon>
        <taxon>Bacillati</taxon>
        <taxon>Bacillota</taxon>
        <taxon>Clostridia</taxon>
        <taxon>Eubacteriales</taxon>
        <taxon>Clostridiaceae</taxon>
        <taxon>Clostridium</taxon>
    </lineage>
</organism>
<keyword evidence="2" id="KW-0521">NADP</keyword>
<reference evidence="7 8" key="3">
    <citation type="journal article" name="Genome Announc.">
        <title>Improved Draft Genome Sequence of Clostridium pasteurianum Strain ATCC 6013 (DSM 525) Using a Hybrid Next-Generation Sequencing Approach.</title>
        <authorList>
            <person name="Pyne M.E."/>
            <person name="Utturkar S."/>
            <person name="Brown S.D."/>
            <person name="Moo-Young M."/>
            <person name="Chung D.A."/>
            <person name="Chou C.P."/>
        </authorList>
    </citation>
    <scope>NUCLEOTIDE SEQUENCE [LARGE SCALE GENOMIC DNA]</scope>
    <source>
        <strain evidence="7 8">ATCC 6013</strain>
    </source>
</reference>
<keyword evidence="3 6" id="KW-0560">Oxidoreductase</keyword>
<evidence type="ECO:0000256" key="4">
    <source>
        <dbReference type="PIRSR" id="PIRSR000148-1"/>
    </source>
</evidence>
<dbReference type="SMART" id="SM00859">
    <property type="entry name" value="Semialdhyde_dh"/>
    <property type="match status" value="1"/>
</dbReference>
<dbReference type="CDD" id="cd18130">
    <property type="entry name" value="ASADH_C_arch_fung_like"/>
    <property type="match status" value="1"/>
</dbReference>
<reference evidence="7" key="2">
    <citation type="submission" date="2015-10" db="EMBL/GenBank/DDBJ databases">
        <title>Improved Draft Genome Sequence of Clostridium pasteurianum Strain ATCC 6013 (DSM 525) Using a Hybrid Next-Generation Sequencing Approach.</title>
        <authorList>
            <person name="Pyne M.E."/>
            <person name="Utturkar S.M."/>
            <person name="Brown S.D."/>
            <person name="Moo-Young M."/>
            <person name="Chung D.A."/>
            <person name="Chou P.C."/>
        </authorList>
    </citation>
    <scope>NUCLEOTIDE SEQUENCE</scope>
    <source>
        <strain evidence="7">ATCC 6013</strain>
    </source>
</reference>
<accession>A0A0H3JAX0</accession>
<evidence type="ECO:0000256" key="3">
    <source>
        <dbReference type="ARBA" id="ARBA00023002"/>
    </source>
</evidence>
<keyword evidence="9" id="KW-1185">Reference proteome</keyword>
<dbReference type="InterPro" id="IPR000534">
    <property type="entry name" value="Semialdehyde_DH_NAD-bd"/>
</dbReference>
<dbReference type="EMBL" id="CP009268">
    <property type="protein sequence ID" value="AJA53931.1"/>
    <property type="molecule type" value="Genomic_DNA"/>
</dbReference>
<dbReference type="CDD" id="cd02315">
    <property type="entry name" value="ScASADH_like_N"/>
    <property type="match status" value="1"/>
</dbReference>
<dbReference type="PATRIC" id="fig|1262449.3.peg.2219"/>
<dbReference type="Proteomes" id="UP000028042">
    <property type="component" value="Unassembled WGS sequence"/>
</dbReference>
<evidence type="ECO:0000256" key="1">
    <source>
        <dbReference type="ARBA" id="ARBA00010584"/>
    </source>
</evidence>
<dbReference type="GO" id="GO:0009086">
    <property type="term" value="P:methionine biosynthetic process"/>
    <property type="evidence" value="ECO:0007669"/>
    <property type="project" value="UniProtKB-ARBA"/>
</dbReference>
<dbReference type="Gene3D" id="3.30.360.10">
    <property type="entry name" value="Dihydrodipicolinate Reductase, domain 2"/>
    <property type="match status" value="1"/>
</dbReference>
<dbReference type="PANTHER" id="PTHR46718">
    <property type="entry name" value="ASPARTATE-SEMIALDEHYDE DEHYDROGENASE"/>
    <property type="match status" value="1"/>
</dbReference>
<gene>
    <name evidence="6" type="primary">asd</name>
    <name evidence="6" type="ORF">CLPA_c39050</name>
    <name evidence="7" type="ORF">CP6013_03300</name>
</gene>
<dbReference type="GeneID" id="93075985"/>
<proteinExistence type="inferred from homology"/>
<feature type="active site" description="Proton acceptor" evidence="4">
    <location>
        <position position="251"/>
    </location>
</feature>
<dbReference type="GO" id="GO:0004073">
    <property type="term" value="F:aspartate-semialdehyde dehydrogenase activity"/>
    <property type="evidence" value="ECO:0007669"/>
    <property type="project" value="UniProtKB-EC"/>
</dbReference>
<feature type="active site" description="Acyl-thioester intermediate" evidence="4">
    <location>
        <position position="158"/>
    </location>
</feature>
<evidence type="ECO:0000313" key="9">
    <source>
        <dbReference type="Proteomes" id="UP000030905"/>
    </source>
</evidence>
<dbReference type="KEGG" id="cpae:CPAST_c39050"/>
<dbReference type="InterPro" id="IPR051823">
    <property type="entry name" value="ASADH-related"/>
</dbReference>
<dbReference type="PIRSF" id="PIRSF000148">
    <property type="entry name" value="ASA_dh"/>
    <property type="match status" value="1"/>
</dbReference>
<dbReference type="SUPFAM" id="SSF55347">
    <property type="entry name" value="Glyceraldehyde-3-phosphate dehydrogenase-like, C-terminal domain"/>
    <property type="match status" value="1"/>
</dbReference>
<dbReference type="GO" id="GO:0009088">
    <property type="term" value="P:threonine biosynthetic process"/>
    <property type="evidence" value="ECO:0007669"/>
    <property type="project" value="TreeGrafter"/>
</dbReference>
<evidence type="ECO:0000313" key="8">
    <source>
        <dbReference type="Proteomes" id="UP000028042"/>
    </source>
</evidence>
<dbReference type="InterPro" id="IPR036291">
    <property type="entry name" value="NAD(P)-bd_dom_sf"/>
</dbReference>
<dbReference type="InterPro" id="IPR012280">
    <property type="entry name" value="Semialdhyde_DH_dimer_dom"/>
</dbReference>
<dbReference type="NCBIfam" id="TIGR00978">
    <property type="entry name" value="asd_EA"/>
    <property type="match status" value="1"/>
</dbReference>
<dbReference type="GO" id="GO:0046983">
    <property type="term" value="F:protein dimerization activity"/>
    <property type="evidence" value="ECO:0007669"/>
    <property type="project" value="InterPro"/>
</dbReference>
<protein>
    <submittedName>
        <fullName evidence="6">Aspartate-semialdehyde dehydrogenase</fullName>
        <ecNumber evidence="6">1.2.1.11</ecNumber>
    </submittedName>
</protein>
<evidence type="ECO:0000259" key="5">
    <source>
        <dbReference type="SMART" id="SM00859"/>
    </source>
</evidence>
<dbReference type="eggNOG" id="COG0136">
    <property type="taxonomic scope" value="Bacteria"/>
</dbReference>